<accession>A0AAW0GY96</accession>
<reference evidence="1 2" key="1">
    <citation type="submission" date="2022-09" db="EMBL/GenBank/DDBJ databases">
        <authorList>
            <person name="Palmer J.M."/>
        </authorList>
    </citation>
    <scope>NUCLEOTIDE SEQUENCE [LARGE SCALE GENOMIC DNA]</scope>
    <source>
        <strain evidence="1 2">DSM 7382</strain>
    </source>
</reference>
<evidence type="ECO:0000313" key="2">
    <source>
        <dbReference type="Proteomes" id="UP001385951"/>
    </source>
</evidence>
<dbReference type="Proteomes" id="UP001385951">
    <property type="component" value="Unassembled WGS sequence"/>
</dbReference>
<organism evidence="1 2">
    <name type="scientific">Cerrena zonata</name>
    <dbReference type="NCBI Taxonomy" id="2478898"/>
    <lineage>
        <taxon>Eukaryota</taxon>
        <taxon>Fungi</taxon>
        <taxon>Dikarya</taxon>
        <taxon>Basidiomycota</taxon>
        <taxon>Agaricomycotina</taxon>
        <taxon>Agaricomycetes</taxon>
        <taxon>Polyporales</taxon>
        <taxon>Cerrenaceae</taxon>
        <taxon>Cerrena</taxon>
    </lineage>
</organism>
<comment type="caution">
    <text evidence="1">The sequence shown here is derived from an EMBL/GenBank/DDBJ whole genome shotgun (WGS) entry which is preliminary data.</text>
</comment>
<sequence length="438" mass="49703">MYTLNSTKGCSFTNLSTLDLSAQLRGSAFLEPIFEHETPLPKFPKLTHVRLACISPEELPPSVFPALRTIYIYFPQDRIRLQGISRPPSLRMSNMLSLLSRTPQLEHLTLDEAIPILDVRLVPSHIPGMTLSFGTRRSRRTNTHVQPIKMSCLNAFSWYHCPPKDLWRFFHFVSLTHLQTLHLLVDPFTFRWQGEREGEMFDMETTTPLSDHPISTLVVKLPNLENLVLEFSDIEGLTTCFRKFLVPSLKTLSLAYTPPKYLMDYNLVPDLPTPESIFRDPPMPTLSALTISNLNLDLKNVLSLLGYTPSLRSLSLEGCIGVTSLVTSLGARGLNSWICPKLDSLTFIKCDDLEPNYLNKLILHRNTASEMLTDAQPTGRPLKPLRRRTIKPLTDSSNVFADARNLPPSRIKSIRVEGCKRVHDWDLDSQTVSSYVLY</sequence>
<dbReference type="SUPFAM" id="SSF52047">
    <property type="entry name" value="RNI-like"/>
    <property type="match status" value="1"/>
</dbReference>
<dbReference type="EMBL" id="JASBNA010000001">
    <property type="protein sequence ID" value="KAK7695412.1"/>
    <property type="molecule type" value="Genomic_DNA"/>
</dbReference>
<keyword evidence="2" id="KW-1185">Reference proteome</keyword>
<proteinExistence type="predicted"/>
<dbReference type="InterPro" id="IPR032675">
    <property type="entry name" value="LRR_dom_sf"/>
</dbReference>
<gene>
    <name evidence="1" type="ORF">QCA50_000048</name>
</gene>
<evidence type="ECO:0000313" key="1">
    <source>
        <dbReference type="EMBL" id="KAK7695412.1"/>
    </source>
</evidence>
<dbReference type="Gene3D" id="3.80.10.10">
    <property type="entry name" value="Ribonuclease Inhibitor"/>
    <property type="match status" value="1"/>
</dbReference>
<name>A0AAW0GY96_9APHY</name>
<dbReference type="AlphaFoldDB" id="A0AAW0GY96"/>
<protein>
    <submittedName>
        <fullName evidence="1">Uncharacterized protein</fullName>
    </submittedName>
</protein>